<dbReference type="RefSeq" id="WP_013078487.1">
    <property type="nucleotide sequence ID" value="NZ_CP027850.1"/>
</dbReference>
<name>A0ABN5IRS5_9CAUL</name>
<accession>A0ABN5IRS5</accession>
<evidence type="ECO:0000313" key="1">
    <source>
        <dbReference type="EMBL" id="AVQ01584.1"/>
    </source>
</evidence>
<dbReference type="Proteomes" id="UP000240527">
    <property type="component" value="Chromosome"/>
</dbReference>
<organism evidence="1 2">
    <name type="scientific">Caulobacter segnis</name>
    <dbReference type="NCBI Taxonomy" id="88688"/>
    <lineage>
        <taxon>Bacteria</taxon>
        <taxon>Pseudomonadati</taxon>
        <taxon>Pseudomonadota</taxon>
        <taxon>Alphaproteobacteria</taxon>
        <taxon>Caulobacterales</taxon>
        <taxon>Caulobacteraceae</taxon>
        <taxon>Caulobacter</taxon>
    </lineage>
</organism>
<protein>
    <submittedName>
        <fullName evidence="1">Uncharacterized protein</fullName>
    </submittedName>
</protein>
<reference evidence="1 2" key="1">
    <citation type="journal article" date="2015" name="Biotechnol. Bioeng.">
        <title>Genome sequence and phenotypic characterization of Caulobacter segnis.</title>
        <authorList>
            <person name="Patel S."/>
            <person name="Fletcher B."/>
            <person name="Scott D.C."/>
            <person name="Ely B."/>
        </authorList>
    </citation>
    <scope>NUCLEOTIDE SEQUENCE [LARGE SCALE GENOMIC DNA]</scope>
    <source>
        <strain evidence="1 2">TK0059</strain>
    </source>
</reference>
<keyword evidence="2" id="KW-1185">Reference proteome</keyword>
<dbReference type="EMBL" id="CP027850">
    <property type="protein sequence ID" value="AVQ01584.1"/>
    <property type="molecule type" value="Genomic_DNA"/>
</dbReference>
<evidence type="ECO:0000313" key="2">
    <source>
        <dbReference type="Proteomes" id="UP000240527"/>
    </source>
</evidence>
<proteinExistence type="predicted"/>
<gene>
    <name evidence="1" type="ORF">B7G68_06810</name>
</gene>
<sequence>MAKLNLEITVLVQAATPPAATAPAPPAPQPPQLQRLAPVAQKARPLTLAKGGRTENVVVRYQIFLRTIAKPGAVPEAPEGVTVSAIPCVWTVESYLQRDLCFYSITGLLGCEEGATTPLQAIENGQADLPAGTACEVFAKPVTAAEDRVIATLDRMKDQMFDEDYQLAVKPRLVKAGATVTER</sequence>